<dbReference type="Proteomes" id="UP001057375">
    <property type="component" value="Unassembled WGS sequence"/>
</dbReference>
<protein>
    <recommendedName>
        <fullName evidence="4">AMP-dependent synthetase/ligase domain-containing protein</fullName>
    </recommendedName>
</protein>
<organism evidence="2 3">
    <name type="scientific">Aduncisulcus paluster</name>
    <dbReference type="NCBI Taxonomy" id="2918883"/>
    <lineage>
        <taxon>Eukaryota</taxon>
        <taxon>Metamonada</taxon>
        <taxon>Carpediemonas-like organisms</taxon>
        <taxon>Aduncisulcus</taxon>
    </lineage>
</organism>
<evidence type="ECO:0000256" key="1">
    <source>
        <dbReference type="SAM" id="MobiDB-lite"/>
    </source>
</evidence>
<gene>
    <name evidence="2" type="ORF">ADUPG1_008967</name>
</gene>
<dbReference type="InterPro" id="IPR042099">
    <property type="entry name" value="ANL_N_sf"/>
</dbReference>
<feature type="non-terminal residue" evidence="2">
    <location>
        <position position="495"/>
    </location>
</feature>
<feature type="compositionally biased region" description="Acidic residues" evidence="1">
    <location>
        <begin position="375"/>
        <end position="385"/>
    </location>
</feature>
<dbReference type="SUPFAM" id="SSF56801">
    <property type="entry name" value="Acetyl-CoA synthetase-like"/>
    <property type="match status" value="1"/>
</dbReference>
<proteinExistence type="predicted"/>
<feature type="compositionally biased region" description="Low complexity" evidence="1">
    <location>
        <begin position="460"/>
        <end position="476"/>
    </location>
</feature>
<evidence type="ECO:0000313" key="3">
    <source>
        <dbReference type="Proteomes" id="UP001057375"/>
    </source>
</evidence>
<dbReference type="Gene3D" id="3.40.50.12780">
    <property type="entry name" value="N-terminal domain of ligase-like"/>
    <property type="match status" value="1"/>
</dbReference>
<feature type="compositionally biased region" description="Basic and acidic residues" evidence="1">
    <location>
        <begin position="335"/>
        <end position="359"/>
    </location>
</feature>
<reference evidence="2" key="1">
    <citation type="submission" date="2022-03" db="EMBL/GenBank/DDBJ databases">
        <title>Draft genome sequence of Aduncisulcus paluster, a free-living microaerophilic Fornicata.</title>
        <authorList>
            <person name="Yuyama I."/>
            <person name="Kume K."/>
            <person name="Tamura T."/>
            <person name="Inagaki Y."/>
            <person name="Hashimoto T."/>
        </authorList>
    </citation>
    <scope>NUCLEOTIDE SEQUENCE</scope>
    <source>
        <strain evidence="2">NY0171</strain>
    </source>
</reference>
<comment type="caution">
    <text evidence="2">The sequence shown here is derived from an EMBL/GenBank/DDBJ whole genome shotgun (WGS) entry which is preliminary data.</text>
</comment>
<feature type="compositionally biased region" description="Basic and acidic residues" evidence="1">
    <location>
        <begin position="398"/>
        <end position="414"/>
    </location>
</feature>
<feature type="region of interest" description="Disordered" evidence="1">
    <location>
        <begin position="299"/>
        <end position="479"/>
    </location>
</feature>
<evidence type="ECO:0000313" key="2">
    <source>
        <dbReference type="EMBL" id="GKT35903.1"/>
    </source>
</evidence>
<evidence type="ECO:0008006" key="4">
    <source>
        <dbReference type="Google" id="ProtNLM"/>
    </source>
</evidence>
<accession>A0ABQ5KTV4</accession>
<keyword evidence="3" id="KW-1185">Reference proteome</keyword>
<sequence length="495" mass="55977">MSSYVLPKSTKPFIDEYRFPTLNHLILSSFDTYSVNQCLAIPPIKRPVGIAKEPVKKTVKKTILNPGVQDCYTWMKYAEIKRKILHLAYAFKNRLKLDCGTNAAIFSPNIPEMDLVLNSCIISNFSISIIPLTLSTDALFQVMMMSKAEILFVHSSLIHKIGVVVDEMLHLKLIVIVDLYLSLGKGEERLEEEMVLLKSKIALERSSISINVSMSDLSQRTIPPQSSVKYVRKKGRVYVKSEEEREEEEKNETESGSVYPIFLKKKISGEFLAGLNAGKKDQKSGERQIEKKEKILAKQIEKPPKSSSQSIIDDTTHEGSRALRTRRKMVSHVVFGHEKSSDNLNKHPDSENPSAHDESSVVVIGSESTEVTGKDEDEEEEDIEGTPDKKIHPIIRKRKEEEEFHESEDHHVSSHDAQMLLRPQHRSMSKKSEEFSSFGDKISPFPIEQRQKQKDPTLHSLSKAISLVPSSSPSVSEPNDDILCLFERPLVTLQS</sequence>
<dbReference type="EMBL" id="BQXS01011093">
    <property type="protein sequence ID" value="GKT35903.1"/>
    <property type="molecule type" value="Genomic_DNA"/>
</dbReference>
<name>A0ABQ5KTV4_9EUKA</name>